<gene>
    <name evidence="2" type="ORF">NCTC11820_01190</name>
</gene>
<evidence type="ECO:0000313" key="2">
    <source>
        <dbReference type="EMBL" id="SQB64836.1"/>
    </source>
</evidence>
<protein>
    <submittedName>
        <fullName evidence="2">Uncharacterized protein</fullName>
    </submittedName>
</protein>
<dbReference type="GeneID" id="55565517"/>
<dbReference type="Proteomes" id="UP000250245">
    <property type="component" value="Unassembled WGS sequence"/>
</dbReference>
<accession>A0A2X2YKA2</accession>
<feature type="transmembrane region" description="Helical" evidence="1">
    <location>
        <begin position="6"/>
        <end position="27"/>
    </location>
</feature>
<keyword evidence="1" id="KW-0812">Transmembrane</keyword>
<evidence type="ECO:0000313" key="3">
    <source>
        <dbReference type="Proteomes" id="UP000250245"/>
    </source>
</evidence>
<dbReference type="AlphaFoldDB" id="A0A2X2YKA2"/>
<name>A0A2X2YKA2_9ACTO</name>
<reference evidence="2 3" key="1">
    <citation type="submission" date="2018-06" db="EMBL/GenBank/DDBJ databases">
        <authorList>
            <consortium name="Pathogen Informatics"/>
            <person name="Doyle S."/>
        </authorList>
    </citation>
    <scope>NUCLEOTIDE SEQUENCE [LARGE SCALE GENOMIC DNA]</scope>
    <source>
        <strain evidence="2 3">NCTC11820</strain>
    </source>
</reference>
<keyword evidence="1" id="KW-1133">Transmembrane helix</keyword>
<sequence length="93" mass="10345">MPTWLTDLQGIGAILSGIAAIIAAIYAKSAAKEMKPNHGSSMRDAINMLDDRIKSLGHRQGELHDDLQNLTADARENHTRLWKELEKIQRGLI</sequence>
<organism evidence="2 3">
    <name type="scientific">Mobiluncus curtisii</name>
    <dbReference type="NCBI Taxonomy" id="2051"/>
    <lineage>
        <taxon>Bacteria</taxon>
        <taxon>Bacillati</taxon>
        <taxon>Actinomycetota</taxon>
        <taxon>Actinomycetes</taxon>
        <taxon>Actinomycetales</taxon>
        <taxon>Actinomycetaceae</taxon>
        <taxon>Mobiluncus</taxon>
    </lineage>
</organism>
<keyword evidence="1" id="KW-0472">Membrane</keyword>
<dbReference type="RefSeq" id="WP_013189369.1">
    <property type="nucleotide sequence ID" value="NZ_CP068112.1"/>
</dbReference>
<proteinExistence type="predicted"/>
<evidence type="ECO:0000256" key="1">
    <source>
        <dbReference type="SAM" id="Phobius"/>
    </source>
</evidence>
<dbReference type="EMBL" id="UASJ01000001">
    <property type="protein sequence ID" value="SQB64836.1"/>
    <property type="molecule type" value="Genomic_DNA"/>
</dbReference>